<sequence>MDLESMPDRLHRAGASAALRDNRIGLEKESLRVAPDGRLAKTPHPAALGSALTHPHITTDFSEALIELVTPALTDPRAVLDFLRETHVFVNRHLGDERLWATSMPCVIEGGAAIPLARYGTSNAATMKTVYRRGLGNRYGRVMQVIAGVHFNFSFADAFWTLYQAERDDRAEPGFFRSEAQMGMIRNLQRIGWLVPYLFGASPAVCDSFVQGHETDLERFDPHTLYYPHATSLRLGDIGYQNKQEEGTGMKACYDSLDAYVRSLTWAIETPCPQYETIGVKVGERYEQLNANVLQIENEYYSTVRPKQITEWLEKPTHALRRRGIRYVELRSLDVNLYEPLGVGLEQLEFLETLMLYALLQDSPRIAARERRDIDENQVLVAHRGREPGLRLARDREAVELRVWAHEILDGMVGAAELLDGGSDGPHVASLRRQREKIDHPDLTPSARMLAEMRERGEGFFALAWRWSETHRQAFREARLDPEQSAFFERLAAESITRRQAIEAADQVDFDTFLNDYFAGRVPSQAPTH</sequence>
<evidence type="ECO:0000256" key="1">
    <source>
        <dbReference type="ARBA" id="ARBA00005006"/>
    </source>
</evidence>
<dbReference type="PANTHER" id="PTHR38761">
    <property type="entry name" value="GLUTAMATE--CYSTEINE LIGASE"/>
    <property type="match status" value="1"/>
</dbReference>
<dbReference type="Proteomes" id="UP000680679">
    <property type="component" value="Chromosome"/>
</dbReference>
<reference evidence="11 12" key="1">
    <citation type="submission" date="2021-04" db="EMBL/GenBank/DDBJ databases">
        <title>Complete genome sequencing of Allochromatium tepidum strain NZ.</title>
        <authorList>
            <person name="Tsukatani Y."/>
            <person name="Mori H."/>
        </authorList>
    </citation>
    <scope>NUCLEOTIDE SEQUENCE [LARGE SCALE GENOMIC DNA]</scope>
    <source>
        <strain evidence="11 12">NZ</strain>
    </source>
</reference>
<evidence type="ECO:0000256" key="8">
    <source>
        <dbReference type="HAMAP-Rule" id="MF_00578"/>
    </source>
</evidence>
<evidence type="ECO:0000256" key="2">
    <source>
        <dbReference type="ARBA" id="ARBA00008772"/>
    </source>
</evidence>
<evidence type="ECO:0000256" key="7">
    <source>
        <dbReference type="ARBA" id="ARBA00048819"/>
    </source>
</evidence>
<name>A0ABM7QJB1_9GAMM</name>
<dbReference type="InterPro" id="IPR006334">
    <property type="entry name" value="Glut_cys_ligase"/>
</dbReference>
<evidence type="ECO:0000313" key="12">
    <source>
        <dbReference type="Proteomes" id="UP000680679"/>
    </source>
</evidence>
<comment type="pathway">
    <text evidence="1 8 9">Sulfur metabolism; glutathione biosynthesis; glutathione from L-cysteine and L-glutamate: step 1/2.</text>
</comment>
<keyword evidence="12" id="KW-1185">Reference proteome</keyword>
<dbReference type="InterPro" id="IPR014746">
    <property type="entry name" value="Gln_synth/guanido_kin_cat_dom"/>
</dbReference>
<dbReference type="HAMAP" id="MF_00578">
    <property type="entry name" value="Glu_cys_ligase"/>
    <property type="match status" value="1"/>
</dbReference>
<dbReference type="NCBIfam" id="TIGR01434">
    <property type="entry name" value="glu_cys_ligase"/>
    <property type="match status" value="1"/>
</dbReference>
<keyword evidence="6 8" id="KW-0067">ATP-binding</keyword>
<proteinExistence type="inferred from homology"/>
<evidence type="ECO:0000256" key="3">
    <source>
        <dbReference type="ARBA" id="ARBA00022598"/>
    </source>
</evidence>
<evidence type="ECO:0000256" key="6">
    <source>
        <dbReference type="ARBA" id="ARBA00022840"/>
    </source>
</evidence>
<comment type="similarity">
    <text evidence="2 8">Belongs to the glutamate--cysteine ligase type 1 family. Type 1 subfamily.</text>
</comment>
<dbReference type="PANTHER" id="PTHR38761:SF1">
    <property type="entry name" value="GLUTAMATE--CYSTEINE LIGASE"/>
    <property type="match status" value="1"/>
</dbReference>
<dbReference type="GO" id="GO:0016874">
    <property type="term" value="F:ligase activity"/>
    <property type="evidence" value="ECO:0007669"/>
    <property type="project" value="UniProtKB-KW"/>
</dbReference>
<organism evidence="11 12">
    <name type="scientific">Allochromatium tepidum</name>
    <dbReference type="NCBI Taxonomy" id="553982"/>
    <lineage>
        <taxon>Bacteria</taxon>
        <taxon>Pseudomonadati</taxon>
        <taxon>Pseudomonadota</taxon>
        <taxon>Gammaproteobacteria</taxon>
        <taxon>Chromatiales</taxon>
        <taxon>Chromatiaceae</taxon>
        <taxon>Allochromatium</taxon>
    </lineage>
</organism>
<comment type="catalytic activity">
    <reaction evidence="7 8 9">
        <text>L-cysteine + L-glutamate + ATP = gamma-L-glutamyl-L-cysteine + ADP + phosphate + H(+)</text>
        <dbReference type="Rhea" id="RHEA:13285"/>
        <dbReference type="ChEBI" id="CHEBI:15378"/>
        <dbReference type="ChEBI" id="CHEBI:29985"/>
        <dbReference type="ChEBI" id="CHEBI:30616"/>
        <dbReference type="ChEBI" id="CHEBI:35235"/>
        <dbReference type="ChEBI" id="CHEBI:43474"/>
        <dbReference type="ChEBI" id="CHEBI:58173"/>
        <dbReference type="ChEBI" id="CHEBI:456216"/>
        <dbReference type="EC" id="6.3.2.2"/>
    </reaction>
</comment>
<dbReference type="EC" id="6.3.2.2" evidence="8"/>
<keyword evidence="5 8" id="KW-0547">Nucleotide-binding</keyword>
<dbReference type="SUPFAM" id="SSF55931">
    <property type="entry name" value="Glutamine synthetase/guanido kinase"/>
    <property type="match status" value="1"/>
</dbReference>
<evidence type="ECO:0000259" key="10">
    <source>
        <dbReference type="Pfam" id="PF04262"/>
    </source>
</evidence>
<evidence type="ECO:0000256" key="4">
    <source>
        <dbReference type="ARBA" id="ARBA00022684"/>
    </source>
</evidence>
<accession>A0ABM7QJB1</accession>
<dbReference type="Pfam" id="PF04262">
    <property type="entry name" value="Glu_cys_ligase"/>
    <property type="match status" value="1"/>
</dbReference>
<gene>
    <name evidence="8 11" type="primary">gshA</name>
    <name evidence="11" type="ORF">Atep_05150</name>
</gene>
<keyword evidence="3 8" id="KW-0436">Ligase</keyword>
<dbReference type="EMBL" id="AP024563">
    <property type="protein sequence ID" value="BCU05838.1"/>
    <property type="molecule type" value="Genomic_DNA"/>
</dbReference>
<evidence type="ECO:0000256" key="5">
    <source>
        <dbReference type="ARBA" id="ARBA00022741"/>
    </source>
</evidence>
<evidence type="ECO:0000313" key="11">
    <source>
        <dbReference type="EMBL" id="BCU05838.1"/>
    </source>
</evidence>
<feature type="domain" description="Glutamate--cysteine ligase" evidence="10">
    <location>
        <begin position="10"/>
        <end position="379"/>
    </location>
</feature>
<dbReference type="Gene3D" id="3.30.590.20">
    <property type="match status" value="1"/>
</dbReference>
<protein>
    <recommendedName>
        <fullName evidence="8">Glutamate--cysteine ligase</fullName>
        <ecNumber evidence="8">6.3.2.2</ecNumber>
    </recommendedName>
    <alternativeName>
        <fullName evidence="8">Gamma-ECS</fullName>
        <shortName evidence="8">GCS</shortName>
    </alternativeName>
    <alternativeName>
        <fullName evidence="8">Gamma-glutamylcysteine synthetase</fullName>
    </alternativeName>
</protein>
<dbReference type="InterPro" id="IPR007370">
    <property type="entry name" value="Glu_cys_ligase"/>
</dbReference>
<keyword evidence="4 8" id="KW-0317">Glutathione biosynthesis</keyword>
<evidence type="ECO:0000256" key="9">
    <source>
        <dbReference type="RuleBase" id="RU004391"/>
    </source>
</evidence>